<keyword evidence="2" id="KW-1185">Reference proteome</keyword>
<name>A0ABR2U7W0_9ROSI</name>
<sequence length="110" mass="11877">MHRKLKELDRGSCKAGCKSPQVTFYTDDCSTVTSILPSLVLDTGTDLVIVLIVEVVVIEGSDLATDGLVIKGSTTEIINTHGSRRKVRLLSDVIQSVVVGRESSICEVFI</sequence>
<accession>A0ABR2U7W0</accession>
<reference evidence="1 2" key="1">
    <citation type="journal article" date="2024" name="G3 (Bethesda)">
        <title>Genome assembly of Hibiscus sabdariffa L. provides insights into metabolisms of medicinal natural products.</title>
        <authorList>
            <person name="Kim T."/>
        </authorList>
    </citation>
    <scope>NUCLEOTIDE SEQUENCE [LARGE SCALE GENOMIC DNA]</scope>
    <source>
        <strain evidence="1">TK-2024</strain>
        <tissue evidence="1">Old leaves</tissue>
    </source>
</reference>
<comment type="caution">
    <text evidence="1">The sequence shown here is derived from an EMBL/GenBank/DDBJ whole genome shotgun (WGS) entry which is preliminary data.</text>
</comment>
<dbReference type="EMBL" id="JBBPBN010000001">
    <property type="protein sequence ID" value="KAK9045544.1"/>
    <property type="molecule type" value="Genomic_DNA"/>
</dbReference>
<protein>
    <submittedName>
        <fullName evidence="1">Uncharacterized protein</fullName>
    </submittedName>
</protein>
<evidence type="ECO:0000313" key="2">
    <source>
        <dbReference type="Proteomes" id="UP001396334"/>
    </source>
</evidence>
<proteinExistence type="predicted"/>
<organism evidence="1 2">
    <name type="scientific">Hibiscus sabdariffa</name>
    <name type="common">roselle</name>
    <dbReference type="NCBI Taxonomy" id="183260"/>
    <lineage>
        <taxon>Eukaryota</taxon>
        <taxon>Viridiplantae</taxon>
        <taxon>Streptophyta</taxon>
        <taxon>Embryophyta</taxon>
        <taxon>Tracheophyta</taxon>
        <taxon>Spermatophyta</taxon>
        <taxon>Magnoliopsida</taxon>
        <taxon>eudicotyledons</taxon>
        <taxon>Gunneridae</taxon>
        <taxon>Pentapetalae</taxon>
        <taxon>rosids</taxon>
        <taxon>malvids</taxon>
        <taxon>Malvales</taxon>
        <taxon>Malvaceae</taxon>
        <taxon>Malvoideae</taxon>
        <taxon>Hibiscus</taxon>
    </lineage>
</organism>
<evidence type="ECO:0000313" key="1">
    <source>
        <dbReference type="EMBL" id="KAK9045544.1"/>
    </source>
</evidence>
<dbReference type="Proteomes" id="UP001396334">
    <property type="component" value="Unassembled WGS sequence"/>
</dbReference>
<gene>
    <name evidence="1" type="ORF">V6N11_051454</name>
</gene>